<proteinExistence type="predicted"/>
<dbReference type="EMBL" id="JACRTL010000001">
    <property type="protein sequence ID" value="MBC8609829.1"/>
    <property type="molecule type" value="Genomic_DNA"/>
</dbReference>
<evidence type="ECO:0000256" key="1">
    <source>
        <dbReference type="SAM" id="Phobius"/>
    </source>
</evidence>
<dbReference type="InterPro" id="IPR014245">
    <property type="entry name" value="Spore_III_AF"/>
</dbReference>
<name>A0A8J6NZH7_9FIRM</name>
<comment type="caution">
    <text evidence="2">The sequence shown here is derived from an EMBL/GenBank/DDBJ whole genome shotgun (WGS) entry which is preliminary data.</text>
</comment>
<dbReference type="Proteomes" id="UP000632659">
    <property type="component" value="Unassembled WGS sequence"/>
</dbReference>
<accession>A0A8J6NZH7</accession>
<keyword evidence="1" id="KW-1133">Transmembrane helix</keyword>
<reference evidence="2" key="1">
    <citation type="submission" date="2020-08" db="EMBL/GenBank/DDBJ databases">
        <title>Genome public.</title>
        <authorList>
            <person name="Liu C."/>
            <person name="Sun Q."/>
        </authorList>
    </citation>
    <scope>NUCLEOTIDE SEQUENCE</scope>
    <source>
        <strain evidence="2">NSJ-15</strain>
    </source>
</reference>
<dbReference type="OrthoDB" id="2112083at2"/>
<evidence type="ECO:0000313" key="2">
    <source>
        <dbReference type="EMBL" id="MBC8609829.1"/>
    </source>
</evidence>
<feature type="transmembrane region" description="Helical" evidence="1">
    <location>
        <begin position="7"/>
        <end position="27"/>
    </location>
</feature>
<protein>
    <submittedName>
        <fullName evidence="2">Stage III sporulation protein AF</fullName>
    </submittedName>
</protein>
<dbReference type="Pfam" id="PF09581">
    <property type="entry name" value="Spore_III_AF"/>
    <property type="match status" value="1"/>
</dbReference>
<keyword evidence="1" id="KW-0812">Transmembrane</keyword>
<feature type="transmembrane region" description="Helical" evidence="1">
    <location>
        <begin position="33"/>
        <end position="51"/>
    </location>
</feature>
<dbReference type="RefSeq" id="WP_158662571.1">
    <property type="nucleotide sequence ID" value="NZ_FYDD01000003.1"/>
</dbReference>
<evidence type="ECO:0000313" key="3">
    <source>
        <dbReference type="Proteomes" id="UP000632659"/>
    </source>
</evidence>
<gene>
    <name evidence="2" type="ORF">H8702_01665</name>
</gene>
<dbReference type="AlphaFoldDB" id="A0A8J6NZH7"/>
<organism evidence="2 3">
    <name type="scientific">Massiliimalia timonensis</name>
    <dbReference type="NCBI Taxonomy" id="1987501"/>
    <lineage>
        <taxon>Bacteria</taxon>
        <taxon>Bacillati</taxon>
        <taxon>Bacillota</taxon>
        <taxon>Clostridia</taxon>
        <taxon>Eubacteriales</taxon>
        <taxon>Oscillospiraceae</taxon>
        <taxon>Massiliimalia</taxon>
    </lineage>
</organism>
<sequence length="159" mass="17204">METIRSIGASVCITMIVTGIFSILIPGKAMEKTVQMAVGLFFLASIVLPIANGDWKGFMSVQSTREEVSLPDLEQTVEQNMIELTQEQLCDQAKALLGAEGITAKQVSVTVHIDGDNSITITEILIVLPKEEVLNFPLAGQVIKDGFQIEPKIMLEGDG</sequence>
<keyword evidence="1" id="KW-0472">Membrane</keyword>
<keyword evidence="3" id="KW-1185">Reference proteome</keyword>